<dbReference type="PANTHER" id="PTHR43788">
    <property type="entry name" value="DNA2/NAM7 HELICASE FAMILY MEMBER"/>
    <property type="match status" value="1"/>
</dbReference>
<evidence type="ECO:0000259" key="4">
    <source>
        <dbReference type="Pfam" id="PF14490"/>
    </source>
</evidence>
<keyword evidence="2" id="KW-0067">ATP-binding</keyword>
<dbReference type="GO" id="GO:0005524">
    <property type="term" value="F:ATP binding"/>
    <property type="evidence" value="ECO:0007669"/>
    <property type="project" value="UniProtKB-KW"/>
</dbReference>
<dbReference type="PANTHER" id="PTHR43788:SF6">
    <property type="entry name" value="DNA HELICASE B"/>
    <property type="match status" value="1"/>
</dbReference>
<dbReference type="Gene3D" id="2.30.30.940">
    <property type="match status" value="1"/>
</dbReference>
<evidence type="ECO:0000313" key="6">
    <source>
        <dbReference type="Proteomes" id="UP000265750"/>
    </source>
</evidence>
<feature type="domain" description="UvrD-like helicase C-terminal" evidence="3">
    <location>
        <begin position="612"/>
        <end position="658"/>
    </location>
</feature>
<dbReference type="Pfam" id="PF14490">
    <property type="entry name" value="HHH_RecD2"/>
    <property type="match status" value="1"/>
</dbReference>
<dbReference type="OrthoDB" id="1826980at2"/>
<organism evidence="5 6">
    <name type="scientific">Aureimonas flava</name>
    <dbReference type="NCBI Taxonomy" id="2320271"/>
    <lineage>
        <taxon>Bacteria</taxon>
        <taxon>Pseudomonadati</taxon>
        <taxon>Pseudomonadota</taxon>
        <taxon>Alphaproteobacteria</taxon>
        <taxon>Hyphomicrobiales</taxon>
        <taxon>Aurantimonadaceae</taxon>
        <taxon>Aureimonas</taxon>
    </lineage>
</organism>
<sequence length="708" mass="74234">MTQAVIIESVLTPDGRIFNGRDEDGQRRRFVCRTIFRPPVVGETWQVAGVVRRHPTHGQQVEVSSAHLVVSAGRAIVELLQGPRFPGVGPAAASRLWSAFGARLPELLSEGEEGAIAEALGGTDNAWRQAATLTGTWPDVRGEAHVATWLDRAGIGPAVATKVASCYGSDATALLEEDPYRLLAFMPWSAVDGLATRMGVAPDDRRRLVAACEAVLYEALDSSDTWLPDAGFRRALGLKLSGRALVAKALACAVEMSVVERIDGGWQALGPATMERFVAGRVAELVRRGGRSGLELPPTDRHGLSEEQKAAVRMAVTWRFSLLLGGAGVGKTTALRALCDVASGQGFDLHLMALSGRAAKRVAESTGRSASTIARWLQAVSAGTTGFGQRPLVVVDEASMVDLSSLYRIMRATPDDGGYVLIGDPGQLPPVSFGLTLHALVPCASVPRVELSTVFRQAAATGIPTLAAAIRVGDVPEIPAFAGTELTGAHFVECPVTGIVGTVANLLDRLDDGSVQVIGSVKGRGDSNDGGIRAVNAVMRAKRSGGKPELTGGFFEGEPVVWTRNDRDRGLTNGTLGHVAGERDGDGGRRLRVTFDGVEHELAGDSLRNLELAWAITAHKSQGSAFGTVIVLVSPNRLLDRALLYTAVTRARERVILIGSVGAFAKAVGSPPSASRRSVALGAHLAALGLAESDNDAASATGQVPAGS</sequence>
<evidence type="ECO:0000256" key="1">
    <source>
        <dbReference type="ARBA" id="ARBA00022741"/>
    </source>
</evidence>
<evidence type="ECO:0000259" key="3">
    <source>
        <dbReference type="Pfam" id="PF13538"/>
    </source>
</evidence>
<keyword evidence="6" id="KW-1185">Reference proteome</keyword>
<proteinExistence type="predicted"/>
<dbReference type="EMBL" id="QYRN01000001">
    <property type="protein sequence ID" value="RIY03769.1"/>
    <property type="molecule type" value="Genomic_DNA"/>
</dbReference>
<dbReference type="Pfam" id="PF13538">
    <property type="entry name" value="UvrD_C_2"/>
    <property type="match status" value="1"/>
</dbReference>
<dbReference type="InterPro" id="IPR029493">
    <property type="entry name" value="RecD2-like_HHH"/>
</dbReference>
<reference evidence="6" key="1">
    <citation type="submission" date="2018-09" db="EMBL/GenBank/DDBJ databases">
        <authorList>
            <person name="Tuo L."/>
        </authorList>
    </citation>
    <scope>NUCLEOTIDE SEQUENCE [LARGE SCALE GENOMIC DNA]</scope>
    <source>
        <strain evidence="6">M2BS4Y-1</strain>
    </source>
</reference>
<feature type="domain" description="ATP-dependent RecD2 DNA helicase-like helix-hairpin-helix" evidence="4">
    <location>
        <begin position="142"/>
        <end position="221"/>
    </location>
</feature>
<dbReference type="Proteomes" id="UP000265750">
    <property type="component" value="Unassembled WGS sequence"/>
</dbReference>
<dbReference type="SUPFAM" id="SSF52540">
    <property type="entry name" value="P-loop containing nucleoside triphosphate hydrolases"/>
    <property type="match status" value="2"/>
</dbReference>
<accession>A0A3A1WYF4</accession>
<name>A0A3A1WYF4_9HYPH</name>
<evidence type="ECO:0000256" key="2">
    <source>
        <dbReference type="ARBA" id="ARBA00022840"/>
    </source>
</evidence>
<dbReference type="GO" id="GO:0006310">
    <property type="term" value="P:DNA recombination"/>
    <property type="evidence" value="ECO:0007669"/>
    <property type="project" value="TreeGrafter"/>
</dbReference>
<dbReference type="AlphaFoldDB" id="A0A3A1WYF4"/>
<gene>
    <name evidence="5" type="ORF">D3218_03265</name>
</gene>
<dbReference type="Gene3D" id="3.40.50.300">
    <property type="entry name" value="P-loop containing nucleotide triphosphate hydrolases"/>
    <property type="match status" value="2"/>
</dbReference>
<dbReference type="CDD" id="cd17933">
    <property type="entry name" value="DEXSc_RecD-like"/>
    <property type="match status" value="1"/>
</dbReference>
<dbReference type="InterPro" id="IPR027417">
    <property type="entry name" value="P-loop_NTPase"/>
</dbReference>
<comment type="caution">
    <text evidence="5">The sequence shown here is derived from an EMBL/GenBank/DDBJ whole genome shotgun (WGS) entry which is preliminary data.</text>
</comment>
<dbReference type="CDD" id="cd18809">
    <property type="entry name" value="SF1_C_RecD"/>
    <property type="match status" value="1"/>
</dbReference>
<evidence type="ECO:0000313" key="5">
    <source>
        <dbReference type="EMBL" id="RIY03769.1"/>
    </source>
</evidence>
<dbReference type="GO" id="GO:0009338">
    <property type="term" value="C:exodeoxyribonuclease V complex"/>
    <property type="evidence" value="ECO:0007669"/>
    <property type="project" value="TreeGrafter"/>
</dbReference>
<dbReference type="GO" id="GO:0017116">
    <property type="term" value="F:single-stranded DNA helicase activity"/>
    <property type="evidence" value="ECO:0007669"/>
    <property type="project" value="TreeGrafter"/>
</dbReference>
<dbReference type="Pfam" id="PF13604">
    <property type="entry name" value="AAA_30"/>
    <property type="match status" value="1"/>
</dbReference>
<dbReference type="InterPro" id="IPR027785">
    <property type="entry name" value="UvrD-like_helicase_C"/>
</dbReference>
<keyword evidence="1" id="KW-0547">Nucleotide-binding</keyword>
<dbReference type="RefSeq" id="WP_119538425.1">
    <property type="nucleotide sequence ID" value="NZ_QYRN01000001.1"/>
</dbReference>
<protein>
    <submittedName>
        <fullName evidence="5">Uncharacterized protein</fullName>
    </submittedName>
</protein>
<dbReference type="InterPro" id="IPR050534">
    <property type="entry name" value="Coronavir_polyprotein_1ab"/>
</dbReference>